<reference evidence="3" key="1">
    <citation type="journal article" date="2019" name="Int. J. Syst. Evol. Microbiol.">
        <title>The Global Catalogue of Microorganisms (GCM) 10K type strain sequencing project: providing services to taxonomists for standard genome sequencing and annotation.</title>
        <authorList>
            <consortium name="The Broad Institute Genomics Platform"/>
            <consortium name="The Broad Institute Genome Sequencing Center for Infectious Disease"/>
            <person name="Wu L."/>
            <person name="Ma J."/>
        </authorList>
    </citation>
    <scope>NUCLEOTIDE SEQUENCE [LARGE SCALE GENOMIC DNA]</scope>
    <source>
        <strain evidence="3">JCM 13002</strain>
    </source>
</reference>
<keyword evidence="1" id="KW-0472">Membrane</keyword>
<dbReference type="InterPro" id="IPR013901">
    <property type="entry name" value="Anthrone_oxy"/>
</dbReference>
<comment type="caution">
    <text evidence="2">The sequence shown here is derived from an EMBL/GenBank/DDBJ whole genome shotgun (WGS) entry which is preliminary data.</text>
</comment>
<sequence length="163" mass="16585">MATALLLAATVATGLMAGLFYAFACSVMPGLGRSGDSTFVEAMQRINTAILNGWFAAAFVGALLLTVAAGALHLGGGGRPALPWIAAAALLYLVVLVVTMAVNVPLNDRLAAAGEPGSLTDPAAVRAAFEQTWVRWNTVRAVLNTAAFGCLGWALVLSGRAGA</sequence>
<dbReference type="RefSeq" id="WP_344628007.1">
    <property type="nucleotide sequence ID" value="NZ_BAAALD010000132.1"/>
</dbReference>
<organism evidence="2 3">
    <name type="scientific">Kitasatospora arboriphila</name>
    <dbReference type="NCBI Taxonomy" id="258052"/>
    <lineage>
        <taxon>Bacteria</taxon>
        <taxon>Bacillati</taxon>
        <taxon>Actinomycetota</taxon>
        <taxon>Actinomycetes</taxon>
        <taxon>Kitasatosporales</taxon>
        <taxon>Streptomycetaceae</taxon>
        <taxon>Kitasatospora</taxon>
    </lineage>
</organism>
<feature type="transmembrane region" description="Helical" evidence="1">
    <location>
        <begin position="141"/>
        <end position="159"/>
    </location>
</feature>
<accession>A0ABP4EP65</accession>
<name>A0ABP4EP65_9ACTN</name>
<keyword evidence="1" id="KW-0812">Transmembrane</keyword>
<feature type="transmembrane region" description="Helical" evidence="1">
    <location>
        <begin position="81"/>
        <end position="102"/>
    </location>
</feature>
<dbReference type="Proteomes" id="UP001499987">
    <property type="component" value="Unassembled WGS sequence"/>
</dbReference>
<evidence type="ECO:0000256" key="1">
    <source>
        <dbReference type="SAM" id="Phobius"/>
    </source>
</evidence>
<keyword evidence="3" id="KW-1185">Reference proteome</keyword>
<keyword evidence="1" id="KW-1133">Transmembrane helix</keyword>
<feature type="transmembrane region" description="Helical" evidence="1">
    <location>
        <begin position="46"/>
        <end position="69"/>
    </location>
</feature>
<gene>
    <name evidence="2" type="ORF">GCM10009663_72490</name>
</gene>
<dbReference type="EMBL" id="BAAALD010000132">
    <property type="protein sequence ID" value="GAA1122636.1"/>
    <property type="molecule type" value="Genomic_DNA"/>
</dbReference>
<evidence type="ECO:0000313" key="2">
    <source>
        <dbReference type="EMBL" id="GAA1122636.1"/>
    </source>
</evidence>
<evidence type="ECO:0000313" key="3">
    <source>
        <dbReference type="Proteomes" id="UP001499987"/>
    </source>
</evidence>
<proteinExistence type="predicted"/>
<dbReference type="Pfam" id="PF08592">
    <property type="entry name" value="Anthrone_oxy"/>
    <property type="match status" value="1"/>
</dbReference>
<protein>
    <submittedName>
        <fullName evidence="2">DUF1772 domain-containing protein</fullName>
    </submittedName>
</protein>